<name>Q6TUP3_YMTV5</name>
<evidence type="ECO:0000313" key="3">
    <source>
        <dbReference type="Proteomes" id="UP000008596"/>
    </source>
</evidence>
<reference evidence="2 3" key="2">
    <citation type="journal article" date="2003" name="J. Virol.">
        <title>Complete genomic sequence and comparative analysis of the tumorigenic poxvirus Yaba monkey tumor virus.</title>
        <authorList>
            <person name="Brunetti C.R."/>
            <person name="Amano H."/>
            <person name="Ueda Y."/>
            <person name="Qin J."/>
            <person name="Miyamura T."/>
            <person name="Suzuki T."/>
            <person name="Li X."/>
            <person name="Barrett J.W."/>
            <person name="McFadden G."/>
        </authorList>
    </citation>
    <scope>NUCLEOTIDE SEQUENCE [LARGE SCALE GENOMIC DNA]</scope>
    <source>
        <strain evidence="3">VR587</strain>
    </source>
</reference>
<dbReference type="RefSeq" id="NP_938382.1">
    <property type="nucleotide sequence ID" value="NC_005179.1"/>
</dbReference>
<dbReference type="Proteomes" id="UP000008596">
    <property type="component" value="Segment"/>
</dbReference>
<keyword evidence="3" id="KW-1185">Reference proteome</keyword>
<dbReference type="KEGG" id="vg:2943654"/>
<sequence>MIVLPYIIVSCSLMILVAYMLLINKKYCKKFFNNICTKLKPNYKNKYSKKKKLFIKLKSINNKNENNYNDVYDEQRCDVVTDSDIDDSFDSTASIEDEFKKLNWNNYEYDFNETENIYDLPCNSVNDTLSSEEITVYNYHNNVIINNVCEESDDLINMKLNDNV</sequence>
<organismHost>
    <name type="scientific">Homo sapiens</name>
    <name type="common">Human</name>
    <dbReference type="NCBI Taxonomy" id="9606"/>
</organismHost>
<reference evidence="2 3" key="3">
    <citation type="journal article" date="2003" name="Proc. Natl. Acad. Sci. U.S.A.">
        <title>A secreted high-affinity inhibitor of human TNF from Tanapox virus.</title>
        <authorList>
            <person name="Brunetti C.R."/>
            <person name="Paulose-Murphy M."/>
            <person name="Singh R."/>
            <person name="Qin J."/>
            <person name="Barrett J.W."/>
            <person name="Tardivel A."/>
            <person name="Schneider P."/>
            <person name="Essani K."/>
            <person name="McFadden G."/>
        </authorList>
    </citation>
    <scope>NUCLEOTIDE SEQUENCE [LARGE SCALE GENOMIC DNA]</scope>
    <source>
        <strain evidence="3">VR587</strain>
    </source>
</reference>
<evidence type="ECO:0000313" key="2">
    <source>
        <dbReference type="EMBL" id="AAR07483.1"/>
    </source>
</evidence>
<organismHost>
    <name type="scientific">Erythrocebus patas</name>
    <name type="common">Red guenon</name>
    <name type="synonym">Cercopithecus patas</name>
    <dbReference type="NCBI Taxonomy" id="9538"/>
</organismHost>
<dbReference type="EMBL" id="AY386371">
    <property type="protein sequence ID" value="AAR07483.1"/>
    <property type="molecule type" value="Genomic_DNA"/>
</dbReference>
<keyword evidence="1" id="KW-1133">Transmembrane helix</keyword>
<organism evidence="2 3">
    <name type="scientific">Yaba monkey tumor virus (strain VR587)</name>
    <name type="common">YMTV</name>
    <dbReference type="NCBI Taxonomy" id="928314"/>
    <lineage>
        <taxon>Viruses</taxon>
        <taxon>Varidnaviria</taxon>
        <taxon>Bamfordvirae</taxon>
        <taxon>Nucleocytoviricota</taxon>
        <taxon>Pokkesviricetes</taxon>
        <taxon>Chitovirales</taxon>
        <taxon>Poxviridae</taxon>
        <taxon>Chordopoxvirinae</taxon>
        <taxon>Yatapoxvirus</taxon>
        <taxon>Yatapoxvirus yabapox</taxon>
        <taxon>Yaba monkey tumor virus</taxon>
    </lineage>
</organism>
<protein>
    <submittedName>
        <fullName evidence="2">126R</fullName>
    </submittedName>
</protein>
<proteinExistence type="predicted"/>
<feature type="transmembrane region" description="Helical" evidence="1">
    <location>
        <begin position="6"/>
        <end position="23"/>
    </location>
</feature>
<accession>Q6TUP3</accession>
<dbReference type="GeneID" id="2943654"/>
<evidence type="ECO:0000256" key="1">
    <source>
        <dbReference type="SAM" id="Phobius"/>
    </source>
</evidence>
<organismHost>
    <name type="scientific">Macaca</name>
    <name type="common">macaques</name>
    <dbReference type="NCBI Taxonomy" id="9539"/>
</organismHost>
<keyword evidence="1" id="KW-0812">Transmembrane</keyword>
<reference evidence="2 3" key="1">
    <citation type="journal article" date="1995" name="J. Gen. Virol.">
        <title>Identification and characterization of the thymidine kinase gene of Yaba virus.</title>
        <authorList>
            <person name="Amano H."/>
            <person name="Ueda Y."/>
            <person name="Miyamura T."/>
        </authorList>
    </citation>
    <scope>NUCLEOTIDE SEQUENCE [LARGE SCALE GENOMIC DNA]</scope>
    <source>
        <strain evidence="3">VR587</strain>
    </source>
</reference>
<organismHost>
    <name type="scientific">Papio hamadryas</name>
    <name type="common">Hamadryas baboon</name>
    <dbReference type="NCBI Taxonomy" id="9557"/>
</organismHost>
<keyword evidence="1" id="KW-0472">Membrane</keyword>